<organism evidence="1 2">
    <name type="scientific">Hibiscus sabdariffa</name>
    <name type="common">roselle</name>
    <dbReference type="NCBI Taxonomy" id="183260"/>
    <lineage>
        <taxon>Eukaryota</taxon>
        <taxon>Viridiplantae</taxon>
        <taxon>Streptophyta</taxon>
        <taxon>Embryophyta</taxon>
        <taxon>Tracheophyta</taxon>
        <taxon>Spermatophyta</taxon>
        <taxon>Magnoliopsida</taxon>
        <taxon>eudicotyledons</taxon>
        <taxon>Gunneridae</taxon>
        <taxon>Pentapetalae</taxon>
        <taxon>rosids</taxon>
        <taxon>malvids</taxon>
        <taxon>Malvales</taxon>
        <taxon>Malvaceae</taxon>
        <taxon>Malvoideae</taxon>
        <taxon>Hibiscus</taxon>
    </lineage>
</organism>
<dbReference type="Proteomes" id="UP001396334">
    <property type="component" value="Unassembled WGS sequence"/>
</dbReference>
<keyword evidence="2" id="KW-1185">Reference proteome</keyword>
<dbReference type="EMBL" id="JBBPBN010001148">
    <property type="protein sequence ID" value="KAK8479621.1"/>
    <property type="molecule type" value="Genomic_DNA"/>
</dbReference>
<gene>
    <name evidence="1" type="ORF">V6N11_034797</name>
</gene>
<proteinExistence type="predicted"/>
<evidence type="ECO:0000313" key="2">
    <source>
        <dbReference type="Proteomes" id="UP001396334"/>
    </source>
</evidence>
<protein>
    <submittedName>
        <fullName evidence="1">Uncharacterized protein</fullName>
    </submittedName>
</protein>
<reference evidence="1 2" key="1">
    <citation type="journal article" date="2024" name="G3 (Bethesda)">
        <title>Genome assembly of Hibiscus sabdariffa L. provides insights into metabolisms of medicinal natural products.</title>
        <authorList>
            <person name="Kim T."/>
        </authorList>
    </citation>
    <scope>NUCLEOTIDE SEQUENCE [LARGE SCALE GENOMIC DNA]</scope>
    <source>
        <strain evidence="1">TK-2024</strain>
        <tissue evidence="1">Old leaves</tissue>
    </source>
</reference>
<evidence type="ECO:0000313" key="1">
    <source>
        <dbReference type="EMBL" id="KAK8479621.1"/>
    </source>
</evidence>
<sequence>MFVLISGQEGEGVCWSGPIEITLPMQVLPADGRLSCNCYRTHRSCSAHFIDMNYDADNLKIQSAHSILIVGGPTGVELARLSRKQGYAGSCLTM</sequence>
<name>A0ABR1ZHE5_9ROSI</name>
<accession>A0ABR1ZHE5</accession>
<comment type="caution">
    <text evidence="1">The sequence shown here is derived from an EMBL/GenBank/DDBJ whole genome shotgun (WGS) entry which is preliminary data.</text>
</comment>